<feature type="compositionally biased region" description="Polar residues" evidence="3">
    <location>
        <begin position="585"/>
        <end position="605"/>
    </location>
</feature>
<dbReference type="Gene3D" id="4.10.240.10">
    <property type="entry name" value="Zn(2)-C6 fungal-type DNA-binding domain"/>
    <property type="match status" value="1"/>
</dbReference>
<name>A0AAN6WZM8_9PEZI</name>
<dbReference type="PANTHER" id="PTHR31668:SF20">
    <property type="entry name" value="ZN(II)2CYS6 TRANSCRIPTION FACTOR (EUROFUNG)"/>
    <property type="match status" value="1"/>
</dbReference>
<dbReference type="PROSITE" id="PS00463">
    <property type="entry name" value="ZN2_CY6_FUNGAL_1"/>
    <property type="match status" value="1"/>
</dbReference>
<feature type="region of interest" description="Disordered" evidence="3">
    <location>
        <begin position="520"/>
        <end position="549"/>
    </location>
</feature>
<feature type="region of interest" description="Disordered" evidence="3">
    <location>
        <begin position="688"/>
        <end position="718"/>
    </location>
</feature>
<dbReference type="SMART" id="SM00906">
    <property type="entry name" value="Fungal_trans"/>
    <property type="match status" value="1"/>
</dbReference>
<dbReference type="EMBL" id="MU864360">
    <property type="protein sequence ID" value="KAK4191269.1"/>
    <property type="molecule type" value="Genomic_DNA"/>
</dbReference>
<sequence>MTTAVKRACDACHRRKVKCDGIKPCRNCSASQLACSYDAIPQKKGPKGSRAKVINELKETQRQATLSGKLQNGPSVSPSLAPTPRLLTKETINACVEFFFAHLYPTMPILDRQRLEQDILYMDQNIDSYCLLTSLCAFVSLQPGMVMPNMGMPAMNDPFNSDMMFGGNILASTLLMEETIRVRKGEDFTASRTLNTLCTDYFLFAVHHGLEMHDKAWFYLREATTLAHLSRMNEEPQYMQYDNADASRCRRLYWLLFITERAYALQHRRPLTLEATVNLPSPTDPGDPLPHHLPSFLRQIQLFHPFDHGLVSLWMKTKNECTDSYLSTLEKQLHDVVPPYLNDTQNQLSEMQVNLHWLKDVSWKLGLANGTGQDAGMSYSLPQTEINQLLPMVSHFPGNLGLQGFALLEKLLTITSDLSEVLAVQPAPRTPFTPGPHDQLRKVLNIVTVLRSGNHHFLPLLLSKVHAALPKMASPMLQNAPGNAAPPACNIDIFDGFGNAGMGQASAYSHEDYESKFAVPRLDDMSSDSNSPNGGPASSRDMNSPFVSSPAIMSPGIEIPHGLQTDFTSMPEMVMSPISHAPPTSLGTPGGMSNPQQHSQHLQHTPLSPFPTLGSQMQGLNGHSINPAPNINLASQMHLNQGLSGGMNPGLNGNMMTRPPPQRAGSFALGPPPIRTVGDFQALQRTKSDLNPLSPMSPMGPIGMNSMGTELDFNTLPR</sequence>
<keyword evidence="2" id="KW-0539">Nucleus</keyword>
<dbReference type="InterPro" id="IPR007219">
    <property type="entry name" value="XnlR_reg_dom"/>
</dbReference>
<dbReference type="CDD" id="cd12148">
    <property type="entry name" value="fungal_TF_MHR"/>
    <property type="match status" value="1"/>
</dbReference>
<dbReference type="GO" id="GO:0000981">
    <property type="term" value="F:DNA-binding transcription factor activity, RNA polymerase II-specific"/>
    <property type="evidence" value="ECO:0007669"/>
    <property type="project" value="InterPro"/>
</dbReference>
<organism evidence="5 6">
    <name type="scientific">Podospora australis</name>
    <dbReference type="NCBI Taxonomy" id="1536484"/>
    <lineage>
        <taxon>Eukaryota</taxon>
        <taxon>Fungi</taxon>
        <taxon>Dikarya</taxon>
        <taxon>Ascomycota</taxon>
        <taxon>Pezizomycotina</taxon>
        <taxon>Sordariomycetes</taxon>
        <taxon>Sordariomycetidae</taxon>
        <taxon>Sordariales</taxon>
        <taxon>Podosporaceae</taxon>
        <taxon>Podospora</taxon>
    </lineage>
</organism>
<comment type="caution">
    <text evidence="5">The sequence shown here is derived from an EMBL/GenBank/DDBJ whole genome shotgun (WGS) entry which is preliminary data.</text>
</comment>
<dbReference type="InterPro" id="IPR036864">
    <property type="entry name" value="Zn2-C6_fun-type_DNA-bd_sf"/>
</dbReference>
<evidence type="ECO:0000313" key="5">
    <source>
        <dbReference type="EMBL" id="KAK4191269.1"/>
    </source>
</evidence>
<dbReference type="PANTHER" id="PTHR31668">
    <property type="entry name" value="GLUCOSE TRANSPORT TRANSCRIPTION REGULATOR RGT1-RELATED-RELATED"/>
    <property type="match status" value="1"/>
</dbReference>
<evidence type="ECO:0000256" key="1">
    <source>
        <dbReference type="ARBA" id="ARBA00022723"/>
    </source>
</evidence>
<reference evidence="5" key="1">
    <citation type="journal article" date="2023" name="Mol. Phylogenet. Evol.">
        <title>Genome-scale phylogeny and comparative genomics of the fungal order Sordariales.</title>
        <authorList>
            <person name="Hensen N."/>
            <person name="Bonometti L."/>
            <person name="Westerberg I."/>
            <person name="Brannstrom I.O."/>
            <person name="Guillou S."/>
            <person name="Cros-Aarteil S."/>
            <person name="Calhoun S."/>
            <person name="Haridas S."/>
            <person name="Kuo A."/>
            <person name="Mondo S."/>
            <person name="Pangilinan J."/>
            <person name="Riley R."/>
            <person name="LaButti K."/>
            <person name="Andreopoulos B."/>
            <person name="Lipzen A."/>
            <person name="Chen C."/>
            <person name="Yan M."/>
            <person name="Daum C."/>
            <person name="Ng V."/>
            <person name="Clum A."/>
            <person name="Steindorff A."/>
            <person name="Ohm R.A."/>
            <person name="Martin F."/>
            <person name="Silar P."/>
            <person name="Natvig D.O."/>
            <person name="Lalanne C."/>
            <person name="Gautier V."/>
            <person name="Ament-Velasquez S.L."/>
            <person name="Kruys A."/>
            <person name="Hutchinson M.I."/>
            <person name="Powell A.J."/>
            <person name="Barry K."/>
            <person name="Miller A.N."/>
            <person name="Grigoriev I.V."/>
            <person name="Debuchy R."/>
            <person name="Gladieux P."/>
            <person name="Hiltunen Thoren M."/>
            <person name="Johannesson H."/>
        </authorList>
    </citation>
    <scope>NUCLEOTIDE SEQUENCE</scope>
    <source>
        <strain evidence="5">PSN309</strain>
    </source>
</reference>
<keyword evidence="1" id="KW-0479">Metal-binding</keyword>
<dbReference type="SUPFAM" id="SSF57701">
    <property type="entry name" value="Zn2/Cys6 DNA-binding domain"/>
    <property type="match status" value="1"/>
</dbReference>
<reference evidence="5" key="2">
    <citation type="submission" date="2023-05" db="EMBL/GenBank/DDBJ databases">
        <authorList>
            <consortium name="Lawrence Berkeley National Laboratory"/>
            <person name="Steindorff A."/>
            <person name="Hensen N."/>
            <person name="Bonometti L."/>
            <person name="Westerberg I."/>
            <person name="Brannstrom I.O."/>
            <person name="Guillou S."/>
            <person name="Cros-Aarteil S."/>
            <person name="Calhoun S."/>
            <person name="Haridas S."/>
            <person name="Kuo A."/>
            <person name="Mondo S."/>
            <person name="Pangilinan J."/>
            <person name="Riley R."/>
            <person name="Labutti K."/>
            <person name="Andreopoulos B."/>
            <person name="Lipzen A."/>
            <person name="Chen C."/>
            <person name="Yanf M."/>
            <person name="Daum C."/>
            <person name="Ng V."/>
            <person name="Clum A."/>
            <person name="Ohm R."/>
            <person name="Martin F."/>
            <person name="Silar P."/>
            <person name="Natvig D."/>
            <person name="Lalanne C."/>
            <person name="Gautier V."/>
            <person name="Ament-Velasquez S.L."/>
            <person name="Kruys A."/>
            <person name="Hutchinson M.I."/>
            <person name="Powell A.J."/>
            <person name="Barry K."/>
            <person name="Miller A.N."/>
            <person name="Grigoriev I.V."/>
            <person name="Debuchy R."/>
            <person name="Gladieux P."/>
            <person name="Thoren M.H."/>
            <person name="Johannesson H."/>
        </authorList>
    </citation>
    <scope>NUCLEOTIDE SEQUENCE</scope>
    <source>
        <strain evidence="5">PSN309</strain>
    </source>
</reference>
<evidence type="ECO:0000313" key="6">
    <source>
        <dbReference type="Proteomes" id="UP001302126"/>
    </source>
</evidence>
<dbReference type="SMART" id="SM00066">
    <property type="entry name" value="GAL4"/>
    <property type="match status" value="1"/>
</dbReference>
<gene>
    <name evidence="5" type="ORF">QBC35DRAFT_25940</name>
</gene>
<protein>
    <submittedName>
        <fullName evidence="5">Maltose fermentation regulatory protein</fullName>
    </submittedName>
</protein>
<proteinExistence type="predicted"/>
<feature type="domain" description="Zn(2)-C6 fungal-type" evidence="4">
    <location>
        <begin position="8"/>
        <end position="37"/>
    </location>
</feature>
<dbReference type="AlphaFoldDB" id="A0AAN6WZM8"/>
<evidence type="ECO:0000256" key="3">
    <source>
        <dbReference type="SAM" id="MobiDB-lite"/>
    </source>
</evidence>
<dbReference type="GO" id="GO:0003677">
    <property type="term" value="F:DNA binding"/>
    <property type="evidence" value="ECO:0007669"/>
    <property type="project" value="InterPro"/>
</dbReference>
<dbReference type="InterPro" id="IPR001138">
    <property type="entry name" value="Zn2Cys6_DnaBD"/>
</dbReference>
<dbReference type="GO" id="GO:0008270">
    <property type="term" value="F:zinc ion binding"/>
    <property type="evidence" value="ECO:0007669"/>
    <property type="project" value="InterPro"/>
</dbReference>
<keyword evidence="6" id="KW-1185">Reference proteome</keyword>
<dbReference type="InterPro" id="IPR050797">
    <property type="entry name" value="Carb_Metab_Trans_Reg"/>
</dbReference>
<dbReference type="PROSITE" id="PS50048">
    <property type="entry name" value="ZN2_CY6_FUNGAL_2"/>
    <property type="match status" value="1"/>
</dbReference>
<accession>A0AAN6WZM8</accession>
<dbReference type="Proteomes" id="UP001302126">
    <property type="component" value="Unassembled WGS sequence"/>
</dbReference>
<evidence type="ECO:0000256" key="2">
    <source>
        <dbReference type="ARBA" id="ARBA00023242"/>
    </source>
</evidence>
<evidence type="ECO:0000259" key="4">
    <source>
        <dbReference type="PROSITE" id="PS50048"/>
    </source>
</evidence>
<dbReference type="CDD" id="cd00067">
    <property type="entry name" value="GAL4"/>
    <property type="match status" value="1"/>
</dbReference>
<dbReference type="Pfam" id="PF04082">
    <property type="entry name" value="Fungal_trans"/>
    <property type="match status" value="1"/>
</dbReference>
<feature type="region of interest" description="Disordered" evidence="3">
    <location>
        <begin position="579"/>
        <end position="605"/>
    </location>
</feature>
<dbReference type="Pfam" id="PF00172">
    <property type="entry name" value="Zn_clus"/>
    <property type="match status" value="1"/>
</dbReference>
<dbReference type="GO" id="GO:0006351">
    <property type="term" value="P:DNA-templated transcription"/>
    <property type="evidence" value="ECO:0007669"/>
    <property type="project" value="InterPro"/>
</dbReference>